<dbReference type="GO" id="GO:0030677">
    <property type="term" value="C:ribonuclease P complex"/>
    <property type="evidence" value="ECO:0007669"/>
    <property type="project" value="TreeGrafter"/>
</dbReference>
<dbReference type="PANTHER" id="PTHR33992">
    <property type="entry name" value="RIBONUCLEASE P PROTEIN COMPONENT"/>
    <property type="match status" value="1"/>
</dbReference>
<dbReference type="PROSITE" id="PS00648">
    <property type="entry name" value="RIBONUCLEASE_P"/>
    <property type="match status" value="1"/>
</dbReference>
<dbReference type="OrthoDB" id="196964at2"/>
<dbReference type="InterPro" id="IPR014721">
    <property type="entry name" value="Ribsml_uS5_D2-typ_fold_subgr"/>
</dbReference>
<organism evidence="8 9">
    <name type="scientific">Pseudoclavibacter endophyticus</name>
    <dbReference type="NCBI Taxonomy" id="1778590"/>
    <lineage>
        <taxon>Bacteria</taxon>
        <taxon>Bacillati</taxon>
        <taxon>Actinomycetota</taxon>
        <taxon>Actinomycetes</taxon>
        <taxon>Micrococcales</taxon>
        <taxon>Microbacteriaceae</taxon>
        <taxon>Pseudoclavibacter</taxon>
    </lineage>
</organism>
<dbReference type="HAMAP" id="MF_00227">
    <property type="entry name" value="RNase_P"/>
    <property type="match status" value="1"/>
</dbReference>
<dbReference type="GO" id="GO:0042781">
    <property type="term" value="F:3'-tRNA processing endoribonuclease activity"/>
    <property type="evidence" value="ECO:0007669"/>
    <property type="project" value="TreeGrafter"/>
</dbReference>
<dbReference type="PANTHER" id="PTHR33992:SF1">
    <property type="entry name" value="RIBONUCLEASE P PROTEIN COMPONENT"/>
    <property type="match status" value="1"/>
</dbReference>
<evidence type="ECO:0000313" key="9">
    <source>
        <dbReference type="Proteomes" id="UP000431744"/>
    </source>
</evidence>
<dbReference type="GO" id="GO:0000049">
    <property type="term" value="F:tRNA binding"/>
    <property type="evidence" value="ECO:0007669"/>
    <property type="project" value="UniProtKB-UniRule"/>
</dbReference>
<evidence type="ECO:0000256" key="5">
    <source>
        <dbReference type="ARBA" id="ARBA00022801"/>
    </source>
</evidence>
<evidence type="ECO:0000256" key="7">
    <source>
        <dbReference type="HAMAP-Rule" id="MF_00227"/>
    </source>
</evidence>
<dbReference type="AlphaFoldDB" id="A0A6H9WPM0"/>
<keyword evidence="5 7" id="KW-0378">Hydrolase</keyword>
<keyword evidence="3 7" id="KW-0540">Nuclease</keyword>
<name>A0A6H9WPM0_9MICO</name>
<keyword evidence="9" id="KW-1185">Reference proteome</keyword>
<proteinExistence type="inferred from homology"/>
<evidence type="ECO:0000256" key="1">
    <source>
        <dbReference type="ARBA" id="ARBA00002663"/>
    </source>
</evidence>
<comment type="similarity">
    <text evidence="7">Belongs to the RnpA family.</text>
</comment>
<dbReference type="EMBL" id="WBJY01000001">
    <property type="protein sequence ID" value="KAB1648775.1"/>
    <property type="molecule type" value="Genomic_DNA"/>
</dbReference>
<evidence type="ECO:0000256" key="2">
    <source>
        <dbReference type="ARBA" id="ARBA00022694"/>
    </source>
</evidence>
<comment type="caution">
    <text evidence="8">The sequence shown here is derived from an EMBL/GenBank/DDBJ whole genome shotgun (WGS) entry which is preliminary data.</text>
</comment>
<gene>
    <name evidence="7" type="primary">rnpA</name>
    <name evidence="8" type="ORF">F8O04_00245</name>
</gene>
<reference evidence="8 9" key="1">
    <citation type="submission" date="2019-09" db="EMBL/GenBank/DDBJ databases">
        <title>Phylogeny of genus Pseudoclavibacter and closely related genus.</title>
        <authorList>
            <person name="Li Y."/>
        </authorList>
    </citation>
    <scope>NUCLEOTIDE SEQUENCE [LARGE SCALE GENOMIC DNA]</scope>
    <source>
        <strain evidence="8 9">EGI 60007</strain>
    </source>
</reference>
<dbReference type="Pfam" id="PF00825">
    <property type="entry name" value="Ribonuclease_P"/>
    <property type="match status" value="1"/>
</dbReference>
<dbReference type="Proteomes" id="UP000431744">
    <property type="component" value="Unassembled WGS sequence"/>
</dbReference>
<evidence type="ECO:0000256" key="6">
    <source>
        <dbReference type="ARBA" id="ARBA00022884"/>
    </source>
</evidence>
<dbReference type="GO" id="GO:0004526">
    <property type="term" value="F:ribonuclease P activity"/>
    <property type="evidence" value="ECO:0007669"/>
    <property type="project" value="UniProtKB-UniRule"/>
</dbReference>
<evidence type="ECO:0000256" key="3">
    <source>
        <dbReference type="ARBA" id="ARBA00022722"/>
    </source>
</evidence>
<keyword evidence="6 7" id="KW-0694">RNA-binding</keyword>
<comment type="catalytic activity">
    <reaction evidence="7">
        <text>Endonucleolytic cleavage of RNA, removing 5'-extranucleotides from tRNA precursor.</text>
        <dbReference type="EC" id="3.1.26.5"/>
    </reaction>
</comment>
<dbReference type="SUPFAM" id="SSF54211">
    <property type="entry name" value="Ribosomal protein S5 domain 2-like"/>
    <property type="match status" value="1"/>
</dbReference>
<dbReference type="InterPro" id="IPR020539">
    <property type="entry name" value="RNase_P_CS"/>
</dbReference>
<sequence>MLARVHRITSGDDYRYLVRRGARYGVRGLTVSVAEASDASAPTRFGFIISKRVGVAVVRNRLRRRLKAISFELLEERPHGLDVVYRVHPEAAAWSFGELRECARAGVGGAVRKLERRPSDVRSISQGPRS</sequence>
<comment type="function">
    <text evidence="1 7">RNaseP catalyzes the removal of the 5'-leader sequence from pre-tRNA to produce the mature 5'-terminus. It can also cleave other RNA substrates such as 4.5S RNA. The protein component plays an auxiliary but essential role in vivo by binding to the 5'-leader sequence and broadening the substrate specificity of the ribozyme.</text>
</comment>
<dbReference type="InterPro" id="IPR020568">
    <property type="entry name" value="Ribosomal_Su5_D2-typ_SF"/>
</dbReference>
<keyword evidence="2 7" id="KW-0819">tRNA processing</keyword>
<evidence type="ECO:0000256" key="4">
    <source>
        <dbReference type="ARBA" id="ARBA00022759"/>
    </source>
</evidence>
<dbReference type="Gene3D" id="3.30.230.10">
    <property type="match status" value="1"/>
</dbReference>
<evidence type="ECO:0000313" key="8">
    <source>
        <dbReference type="EMBL" id="KAB1648775.1"/>
    </source>
</evidence>
<dbReference type="GO" id="GO:0001682">
    <property type="term" value="P:tRNA 5'-leader removal"/>
    <property type="evidence" value="ECO:0007669"/>
    <property type="project" value="UniProtKB-UniRule"/>
</dbReference>
<accession>A0A6H9WPM0</accession>
<comment type="subunit">
    <text evidence="7">Consists of a catalytic RNA component (M1 or rnpB) and a protein subunit.</text>
</comment>
<dbReference type="InterPro" id="IPR000100">
    <property type="entry name" value="RNase_P"/>
</dbReference>
<protein>
    <recommendedName>
        <fullName evidence="7">Ribonuclease P protein component</fullName>
        <shortName evidence="7">RNase P protein</shortName>
        <shortName evidence="7">RNaseP protein</shortName>
        <ecNumber evidence="7">3.1.26.5</ecNumber>
    </recommendedName>
    <alternativeName>
        <fullName evidence="7">Protein C5</fullName>
    </alternativeName>
</protein>
<keyword evidence="4 7" id="KW-0255">Endonuclease</keyword>
<dbReference type="EC" id="3.1.26.5" evidence="7"/>